<dbReference type="Proteomes" id="UP000184211">
    <property type="component" value="Unassembled WGS sequence"/>
</dbReference>
<evidence type="ECO:0000256" key="1">
    <source>
        <dbReference type="SAM" id="MobiDB-lite"/>
    </source>
</evidence>
<dbReference type="RefSeq" id="WP_072790678.1">
    <property type="nucleotide sequence ID" value="NZ_FQWM01000001.1"/>
</dbReference>
<organism evidence="3 4">
    <name type="scientific">Cognatishimia maritima</name>
    <dbReference type="NCBI Taxonomy" id="870908"/>
    <lineage>
        <taxon>Bacteria</taxon>
        <taxon>Pseudomonadati</taxon>
        <taxon>Pseudomonadota</taxon>
        <taxon>Alphaproteobacteria</taxon>
        <taxon>Rhodobacterales</taxon>
        <taxon>Paracoccaceae</taxon>
        <taxon>Cognatishimia</taxon>
    </lineage>
</organism>
<dbReference type="OrthoDB" id="7709208at2"/>
<evidence type="ECO:0000313" key="3">
    <source>
        <dbReference type="EMBL" id="SHG42807.1"/>
    </source>
</evidence>
<keyword evidence="2" id="KW-1133">Transmembrane helix</keyword>
<gene>
    <name evidence="3" type="ORF">SAMN04488044_0752</name>
</gene>
<keyword evidence="4" id="KW-1185">Reference proteome</keyword>
<sequence>MTYYETRESKFQSYLGLGTTALIAALFGVMIGSTLSLPQSDDVPSTKASTLPDWHGNVKRSSVR</sequence>
<keyword evidence="2" id="KW-0472">Membrane</keyword>
<feature type="transmembrane region" description="Helical" evidence="2">
    <location>
        <begin position="12"/>
        <end position="35"/>
    </location>
</feature>
<dbReference type="EMBL" id="FQWM01000001">
    <property type="protein sequence ID" value="SHG42807.1"/>
    <property type="molecule type" value="Genomic_DNA"/>
</dbReference>
<proteinExistence type="predicted"/>
<accession>A0A1M5JQG6</accession>
<evidence type="ECO:0000313" key="4">
    <source>
        <dbReference type="Proteomes" id="UP000184211"/>
    </source>
</evidence>
<feature type="compositionally biased region" description="Polar residues" evidence="1">
    <location>
        <begin position="37"/>
        <end position="49"/>
    </location>
</feature>
<feature type="region of interest" description="Disordered" evidence="1">
    <location>
        <begin position="37"/>
        <end position="64"/>
    </location>
</feature>
<dbReference type="STRING" id="870908.SAMN04488044_0752"/>
<evidence type="ECO:0000256" key="2">
    <source>
        <dbReference type="SAM" id="Phobius"/>
    </source>
</evidence>
<reference evidence="4" key="1">
    <citation type="submission" date="2016-11" db="EMBL/GenBank/DDBJ databases">
        <authorList>
            <person name="Varghese N."/>
            <person name="Submissions S."/>
        </authorList>
    </citation>
    <scope>NUCLEOTIDE SEQUENCE [LARGE SCALE GENOMIC DNA]</scope>
    <source>
        <strain evidence="4">DSM 28223</strain>
    </source>
</reference>
<keyword evidence="2" id="KW-0812">Transmembrane</keyword>
<dbReference type="AlphaFoldDB" id="A0A1M5JQG6"/>
<name>A0A1M5JQG6_9RHOB</name>
<protein>
    <submittedName>
        <fullName evidence="3">Uncharacterized protein</fullName>
    </submittedName>
</protein>